<dbReference type="GO" id="GO:0090563">
    <property type="term" value="F:protein-phosphocysteine-sugar phosphotransferase activity"/>
    <property type="evidence" value="ECO:0007669"/>
    <property type="project" value="TreeGrafter"/>
</dbReference>
<evidence type="ECO:0000256" key="1">
    <source>
        <dbReference type="ARBA" id="ARBA00022448"/>
    </source>
</evidence>
<dbReference type="STRING" id="883077.HMPREF9241_01011"/>
<dbReference type="HOGENOM" id="CLU_012312_8_4_11"/>
<proteinExistence type="predicted"/>
<keyword evidence="3" id="KW-0808">Transferase</keyword>
<dbReference type="GO" id="GO:0005886">
    <property type="term" value="C:plasma membrane"/>
    <property type="evidence" value="ECO:0007669"/>
    <property type="project" value="TreeGrafter"/>
</dbReference>
<evidence type="ECO:0000313" key="9">
    <source>
        <dbReference type="Proteomes" id="UP000003994"/>
    </source>
</evidence>
<dbReference type="AlphaFoldDB" id="K0YS03"/>
<evidence type="ECO:0000256" key="3">
    <source>
        <dbReference type="ARBA" id="ARBA00022679"/>
    </source>
</evidence>
<dbReference type="PANTHER" id="PTHR30009:SF4">
    <property type="entry name" value="PTS SYSTEM N-ACETYLGLUCOSAMINE-SPECIFIC EIICBA COMPONENT"/>
    <property type="match status" value="1"/>
</dbReference>
<dbReference type="eggNOG" id="COG1264">
    <property type="taxonomic scope" value="Bacteria"/>
</dbReference>
<dbReference type="GO" id="GO:0016301">
    <property type="term" value="F:kinase activity"/>
    <property type="evidence" value="ECO:0007669"/>
    <property type="project" value="UniProtKB-KW"/>
</dbReference>
<keyword evidence="4" id="KW-0598">Phosphotransferase system</keyword>
<dbReference type="GO" id="GO:0015764">
    <property type="term" value="P:N-acetylglucosamine transport"/>
    <property type="evidence" value="ECO:0007669"/>
    <property type="project" value="TreeGrafter"/>
</dbReference>
<evidence type="ECO:0000256" key="2">
    <source>
        <dbReference type="ARBA" id="ARBA00022597"/>
    </source>
</evidence>
<dbReference type="Proteomes" id="UP000003994">
    <property type="component" value="Unassembled WGS sequence"/>
</dbReference>
<feature type="active site" description="Phosphocysteine intermediate; for EIIB activity" evidence="6">
    <location>
        <position position="23"/>
    </location>
</feature>
<organism evidence="8 9">
    <name type="scientific">Schaalia turicensis ACS-279-V-Col4</name>
    <dbReference type="NCBI Taxonomy" id="883077"/>
    <lineage>
        <taxon>Bacteria</taxon>
        <taxon>Bacillati</taxon>
        <taxon>Actinomycetota</taxon>
        <taxon>Actinomycetes</taxon>
        <taxon>Actinomycetales</taxon>
        <taxon>Actinomycetaceae</taxon>
        <taxon>Schaalia</taxon>
    </lineage>
</organism>
<dbReference type="SUPFAM" id="SSF55604">
    <property type="entry name" value="Glucose permease domain IIB"/>
    <property type="match status" value="1"/>
</dbReference>
<evidence type="ECO:0000259" key="7">
    <source>
        <dbReference type="PROSITE" id="PS51098"/>
    </source>
</evidence>
<protein>
    <recommendedName>
        <fullName evidence="7">PTS EIIB type-1 domain-containing protein</fullName>
    </recommendedName>
</protein>
<sequence>MESALALVDALGGSSNIIDIEPCSLRIRVEVGNQANVNEDALRMPFVLAVVRSGNIVQIIAGTESDDIAEKMATVVKRDTANEA</sequence>
<dbReference type="InterPro" id="IPR001996">
    <property type="entry name" value="PTS_IIB_1"/>
</dbReference>
<name>K0YS03_9ACTO</name>
<dbReference type="GO" id="GO:0009401">
    <property type="term" value="P:phosphoenolpyruvate-dependent sugar phosphotransferase system"/>
    <property type="evidence" value="ECO:0007669"/>
    <property type="project" value="UniProtKB-KW"/>
</dbReference>
<dbReference type="InterPro" id="IPR018113">
    <property type="entry name" value="PTrfase_EIIB_Cys"/>
</dbReference>
<keyword evidence="1" id="KW-0813">Transport</keyword>
<dbReference type="Pfam" id="PF00367">
    <property type="entry name" value="PTS_EIIB"/>
    <property type="match status" value="1"/>
</dbReference>
<gene>
    <name evidence="8" type="ORF">HMPREF9241_01011</name>
</gene>
<evidence type="ECO:0000256" key="6">
    <source>
        <dbReference type="PROSITE-ProRule" id="PRU00421"/>
    </source>
</evidence>
<dbReference type="InterPro" id="IPR036878">
    <property type="entry name" value="Glu_permease_IIB"/>
</dbReference>
<keyword evidence="2" id="KW-0762">Sugar transport</keyword>
<dbReference type="Gene3D" id="3.30.1360.60">
    <property type="entry name" value="Glucose permease domain IIB"/>
    <property type="match status" value="1"/>
</dbReference>
<dbReference type="InterPro" id="IPR050429">
    <property type="entry name" value="PTS_Glucose_EIICBA"/>
</dbReference>
<dbReference type="RefSeq" id="WP_006681216.1">
    <property type="nucleotide sequence ID" value="NZ_JH815209.1"/>
</dbReference>
<accession>K0YS03</accession>
<reference evidence="8 9" key="1">
    <citation type="submission" date="2012-07" db="EMBL/GenBank/DDBJ databases">
        <title>The Genome Sequence of Actinomyces turicensis ACS-279-V-COL4.</title>
        <authorList>
            <consortium name="The Broad Institute Genome Sequencing Platform"/>
            <person name="Earl A."/>
            <person name="Ward D."/>
            <person name="Feldgarden M."/>
            <person name="Gevers D."/>
            <person name="Saerens B."/>
            <person name="Vaneechoutte M."/>
            <person name="Walker B."/>
            <person name="Young S.K."/>
            <person name="Zeng Q."/>
            <person name="Gargeya S."/>
            <person name="Fitzgerald M."/>
            <person name="Haas B."/>
            <person name="Abouelleil A."/>
            <person name="Alvarado L."/>
            <person name="Arachchi H.M."/>
            <person name="Berlin A."/>
            <person name="Chapman S.B."/>
            <person name="Goldberg J."/>
            <person name="Griggs A."/>
            <person name="Gujja S."/>
            <person name="Hansen M."/>
            <person name="Howarth C."/>
            <person name="Imamovic A."/>
            <person name="Larimer J."/>
            <person name="McCowen C."/>
            <person name="Montmayeur A."/>
            <person name="Murphy C."/>
            <person name="Neiman D."/>
            <person name="Pearson M."/>
            <person name="Priest M."/>
            <person name="Roberts A."/>
            <person name="Saif S."/>
            <person name="Shea T."/>
            <person name="Sisk P."/>
            <person name="Sykes S."/>
            <person name="Wortman J."/>
            <person name="Nusbaum C."/>
            <person name="Birren B."/>
        </authorList>
    </citation>
    <scope>NUCLEOTIDE SEQUENCE [LARGE SCALE GENOMIC DNA]</scope>
    <source>
        <strain evidence="8 9">ACS-279-V-Col4</strain>
    </source>
</reference>
<evidence type="ECO:0000313" key="8">
    <source>
        <dbReference type="EMBL" id="EJZ86386.1"/>
    </source>
</evidence>
<evidence type="ECO:0000256" key="4">
    <source>
        <dbReference type="ARBA" id="ARBA00022683"/>
    </source>
</evidence>
<keyword evidence="9" id="KW-1185">Reference proteome</keyword>
<evidence type="ECO:0000256" key="5">
    <source>
        <dbReference type="ARBA" id="ARBA00022777"/>
    </source>
</evidence>
<dbReference type="PATRIC" id="fig|883077.3.peg.1017"/>
<comment type="caution">
    <text evidence="8">The sequence shown here is derived from an EMBL/GenBank/DDBJ whole genome shotgun (WGS) entry which is preliminary data.</text>
</comment>
<dbReference type="EMBL" id="AGWQ01000006">
    <property type="protein sequence ID" value="EJZ86386.1"/>
    <property type="molecule type" value="Genomic_DNA"/>
</dbReference>
<dbReference type="GO" id="GO:0008982">
    <property type="term" value="F:protein-N(PI)-phosphohistidine-sugar phosphotransferase activity"/>
    <property type="evidence" value="ECO:0007669"/>
    <property type="project" value="InterPro"/>
</dbReference>
<dbReference type="PROSITE" id="PS51098">
    <property type="entry name" value="PTS_EIIB_TYPE_1"/>
    <property type="match status" value="1"/>
</dbReference>
<dbReference type="PANTHER" id="PTHR30009">
    <property type="entry name" value="CYTOCHROME C-TYPE SYNTHESIS PROTEIN AND PTS TRANSMEMBRANE COMPONENT"/>
    <property type="match status" value="1"/>
</dbReference>
<keyword evidence="5" id="KW-0418">Kinase</keyword>
<feature type="domain" description="PTS EIIB type-1" evidence="7">
    <location>
        <begin position="1"/>
        <end position="82"/>
    </location>
</feature>